<dbReference type="Gene3D" id="2.20.25.10">
    <property type="match status" value="1"/>
</dbReference>
<dbReference type="AlphaFoldDB" id="A0A6C0FGU2"/>
<name>A0A6C0FGU2_9ZZZZ</name>
<evidence type="ECO:0008006" key="2">
    <source>
        <dbReference type="Google" id="ProtNLM"/>
    </source>
</evidence>
<proteinExistence type="predicted"/>
<evidence type="ECO:0000313" key="1">
    <source>
        <dbReference type="EMBL" id="QHT38900.1"/>
    </source>
</evidence>
<organism evidence="1">
    <name type="scientific">viral metagenome</name>
    <dbReference type="NCBI Taxonomy" id="1070528"/>
    <lineage>
        <taxon>unclassified sequences</taxon>
        <taxon>metagenomes</taxon>
        <taxon>organismal metagenomes</taxon>
    </lineage>
</organism>
<accession>A0A6C0FGU2</accession>
<protein>
    <recommendedName>
        <fullName evidence="2">DNA-directed RNA polymerase M/15kDa subunit domain-containing protein</fullName>
    </recommendedName>
</protein>
<dbReference type="SUPFAM" id="SSF57783">
    <property type="entry name" value="Zinc beta-ribbon"/>
    <property type="match status" value="1"/>
</dbReference>
<reference evidence="1" key="1">
    <citation type="journal article" date="2020" name="Nature">
        <title>Giant virus diversity and host interactions through global metagenomics.</title>
        <authorList>
            <person name="Schulz F."/>
            <person name="Roux S."/>
            <person name="Paez-Espino D."/>
            <person name="Jungbluth S."/>
            <person name="Walsh D.A."/>
            <person name="Denef V.J."/>
            <person name="McMahon K.D."/>
            <person name="Konstantinidis K.T."/>
            <person name="Eloe-Fadrosh E.A."/>
            <person name="Kyrpides N.C."/>
            <person name="Woyke T."/>
        </authorList>
    </citation>
    <scope>NUCLEOTIDE SEQUENCE</scope>
    <source>
        <strain evidence="1">GVMAG-S-ERX556106-38</strain>
    </source>
</reference>
<dbReference type="EMBL" id="MN738836">
    <property type="protein sequence ID" value="QHT38900.1"/>
    <property type="molecule type" value="Genomic_DNA"/>
</dbReference>
<sequence>MDKLVYYCRNCGNQDESAEITGSMSVSNIHVNEETSSMSHIINKYTKLDPTLPRINRIPCPNAECATNTAGAEREIIYIRYDDTNIKYVYLCSTCDFTWKTNEK</sequence>